<evidence type="ECO:0000256" key="5">
    <source>
        <dbReference type="ARBA" id="ARBA00023163"/>
    </source>
</evidence>
<dbReference type="PROSITE" id="PS00041">
    <property type="entry name" value="HTH_ARAC_FAMILY_1"/>
    <property type="match status" value="1"/>
</dbReference>
<evidence type="ECO:0000256" key="4">
    <source>
        <dbReference type="ARBA" id="ARBA00023159"/>
    </source>
</evidence>
<dbReference type="GO" id="GO:0043565">
    <property type="term" value="F:sequence-specific DNA binding"/>
    <property type="evidence" value="ECO:0007669"/>
    <property type="project" value="InterPro"/>
</dbReference>
<evidence type="ECO:0000256" key="1">
    <source>
        <dbReference type="ARBA" id="ARBA00022491"/>
    </source>
</evidence>
<evidence type="ECO:0000256" key="2">
    <source>
        <dbReference type="ARBA" id="ARBA00023015"/>
    </source>
</evidence>
<keyword evidence="5" id="KW-0804">Transcription</keyword>
<keyword evidence="1" id="KW-0678">Repressor</keyword>
<dbReference type="InterPro" id="IPR018062">
    <property type="entry name" value="HTH_AraC-typ_CS"/>
</dbReference>
<reference evidence="8 9" key="1">
    <citation type="submission" date="2018-10" db="EMBL/GenBank/DDBJ databases">
        <title>Genome Sequencing of Pantoea dispersa DSM 32899.</title>
        <authorList>
            <person name="Nawrath M."/>
            <person name="Ottenheim C."/>
            <person name="Wilm A."/>
            <person name="Zimmermann W."/>
            <person name="Wu J.C."/>
        </authorList>
    </citation>
    <scope>NUCLEOTIDE SEQUENCE [LARGE SCALE GENOMIC DNA]</scope>
    <source>
        <strain evidence="8 9">DSM 32899</strain>
    </source>
</reference>
<proteinExistence type="predicted"/>
<evidence type="ECO:0000313" key="9">
    <source>
        <dbReference type="Proteomes" id="UP000319411"/>
    </source>
</evidence>
<organism evidence="8 9">
    <name type="scientific">Candidatus Pantoea soli</name>
    <dbReference type="NCBI Taxonomy" id="3098669"/>
    <lineage>
        <taxon>Bacteria</taxon>
        <taxon>Pseudomonadati</taxon>
        <taxon>Pseudomonadota</taxon>
        <taxon>Gammaproteobacteria</taxon>
        <taxon>Enterobacterales</taxon>
        <taxon>Erwiniaceae</taxon>
        <taxon>Pantoea</taxon>
    </lineage>
</organism>
<dbReference type="PANTHER" id="PTHR11019">
    <property type="entry name" value="HTH-TYPE TRANSCRIPTIONAL REGULATOR NIMR"/>
    <property type="match status" value="1"/>
</dbReference>
<feature type="domain" description="HTH araC/xylS-type" evidence="7">
    <location>
        <begin position="153"/>
        <end position="253"/>
    </location>
</feature>
<dbReference type="SUPFAM" id="SSF51182">
    <property type="entry name" value="RmlC-like cupins"/>
    <property type="match status" value="1"/>
</dbReference>
<keyword evidence="2" id="KW-0805">Transcription regulation</keyword>
<dbReference type="InterPro" id="IPR009057">
    <property type="entry name" value="Homeodomain-like_sf"/>
</dbReference>
<dbReference type="RefSeq" id="WP_145888395.1">
    <property type="nucleotide sequence ID" value="NZ_CP032702.1"/>
</dbReference>
<dbReference type="InterPro" id="IPR011051">
    <property type="entry name" value="RmlC_Cupin_sf"/>
</dbReference>
<dbReference type="EMBL" id="CP032702">
    <property type="protein sequence ID" value="QDY41865.1"/>
    <property type="molecule type" value="Genomic_DNA"/>
</dbReference>
<dbReference type="Proteomes" id="UP000319411">
    <property type="component" value="Chromosome"/>
</dbReference>
<dbReference type="PANTHER" id="PTHR11019:SF159">
    <property type="entry name" value="TRANSCRIPTIONAL REGULATOR-RELATED"/>
    <property type="match status" value="1"/>
</dbReference>
<dbReference type="GO" id="GO:0003700">
    <property type="term" value="F:DNA-binding transcription factor activity"/>
    <property type="evidence" value="ECO:0007669"/>
    <property type="project" value="InterPro"/>
</dbReference>
<dbReference type="Gene3D" id="2.60.120.10">
    <property type="entry name" value="Jelly Rolls"/>
    <property type="match status" value="1"/>
</dbReference>
<dbReference type="Gene3D" id="1.10.10.60">
    <property type="entry name" value="Homeodomain-like"/>
    <property type="match status" value="1"/>
</dbReference>
<dbReference type="InterPro" id="IPR020449">
    <property type="entry name" value="Tscrpt_reg_AraC-type_HTH"/>
</dbReference>
<dbReference type="InterPro" id="IPR003313">
    <property type="entry name" value="AraC-bd"/>
</dbReference>
<dbReference type="CDD" id="cd06124">
    <property type="entry name" value="cupin_NimR-like_N"/>
    <property type="match status" value="1"/>
</dbReference>
<dbReference type="SMART" id="SM00342">
    <property type="entry name" value="HTH_ARAC"/>
    <property type="match status" value="1"/>
</dbReference>
<dbReference type="PRINTS" id="PR00032">
    <property type="entry name" value="HTHARAC"/>
</dbReference>
<dbReference type="KEGG" id="pdis:D8B20_08155"/>
<sequence>MTQQLSIDFARRPLLSYAHDYPHGATEPWHHHDCAQLIHTLSGVVKVETPHGSWVVPPSRGVWLPAGTRHALQIVGAVAARTLFVHPLARADLPAACQVVQISPLLRELIVSALALPEQYAPGSRAERIYELILDEIRVMDVLPFGLPLPQSERLLALCQRIQQAPGEAWTLERAADELCVAGRTLARHFSRETGLQFSDWLRRARLSIALTRLAQGDSVLRVALDLGYDSPSAFSAMFRRVLGVTPANYFPAAETRPLR</sequence>
<dbReference type="SUPFAM" id="SSF46689">
    <property type="entry name" value="Homeodomain-like"/>
    <property type="match status" value="1"/>
</dbReference>
<dbReference type="Pfam" id="PF12833">
    <property type="entry name" value="HTH_18"/>
    <property type="match status" value="1"/>
</dbReference>
<evidence type="ECO:0000259" key="7">
    <source>
        <dbReference type="PROSITE" id="PS01124"/>
    </source>
</evidence>
<dbReference type="PROSITE" id="PS01124">
    <property type="entry name" value="HTH_ARAC_FAMILY_2"/>
    <property type="match status" value="1"/>
</dbReference>
<evidence type="ECO:0000313" key="8">
    <source>
        <dbReference type="EMBL" id="QDY41865.1"/>
    </source>
</evidence>
<dbReference type="InterPro" id="IPR014710">
    <property type="entry name" value="RmlC-like_jellyroll"/>
</dbReference>
<name>A0A518XCH6_9GAMM</name>
<gene>
    <name evidence="8" type="ORF">D8B20_08155</name>
</gene>
<evidence type="ECO:0000256" key="3">
    <source>
        <dbReference type="ARBA" id="ARBA00023125"/>
    </source>
</evidence>
<keyword evidence="4" id="KW-0010">Activator</keyword>
<keyword evidence="3" id="KW-0238">DNA-binding</keyword>
<protein>
    <recommendedName>
        <fullName evidence="6">Arabinose operon regulatory protein</fullName>
    </recommendedName>
</protein>
<evidence type="ECO:0000256" key="6">
    <source>
        <dbReference type="ARBA" id="ARBA00044978"/>
    </source>
</evidence>
<dbReference type="Pfam" id="PF02311">
    <property type="entry name" value="AraC_binding"/>
    <property type="match status" value="1"/>
</dbReference>
<dbReference type="AlphaFoldDB" id="A0A518XCH6"/>
<dbReference type="FunFam" id="1.10.10.60:FF:000132">
    <property type="entry name" value="AraC family transcriptional regulator"/>
    <property type="match status" value="1"/>
</dbReference>
<accession>A0A518XCH6</accession>
<keyword evidence="9" id="KW-1185">Reference proteome</keyword>
<dbReference type="InterPro" id="IPR018060">
    <property type="entry name" value="HTH_AraC"/>
</dbReference>
<dbReference type="OrthoDB" id="5949386at2"/>